<dbReference type="PANTHER" id="PTHR45979:SF6">
    <property type="entry name" value="NUCLEOTIDYLTRANSFERASE DOMAIN PROTEIN"/>
    <property type="match status" value="1"/>
</dbReference>
<feature type="compositionally biased region" description="Basic and acidic residues" evidence="1">
    <location>
        <begin position="622"/>
        <end position="631"/>
    </location>
</feature>
<dbReference type="Pfam" id="PF26180">
    <property type="entry name" value="PAP-OAS1"/>
    <property type="match status" value="1"/>
</dbReference>
<sequence>MENLYLQFSPSSSFISSVPQTSSSQLPLSFDVEVWALAEQRTEEILGTFQPTVVSQHKRKEVIEYLAQLISGYFGLEVFAFGSVPLRTYLPDGDIDVTVLCHQNLVEDLIRGLCSMVEERGSINGEFKMKDVQIIHAQVKIVKLNVKNIAVDVSFNQIAGLGALCFLEQVDRLIGKEHLFKRSVLLVKAWCFYEGRILGSQNGLISTYGLEIMVLCIINLFHASVSGPLGVLCKFLDYFSKFNWQRRCISIYGPIAIESLPGLVVDSTDINVDQLLLGKDFLRSCKELFSVPDPDDRTKRFPVKHLNIVDPLKENNNLGRSVSKGNAMRIKCAFAYGARTLGTILMLPIEQMVRELETFFLNTLNRNGRGVRLDVDAPVPVFGTGKFERFSLNGELDSYYNDFLHGQQRQEHALSSDQPPSLPSLALTAPALAPPSPRNQNDGRWSPSSRLQFQSRATPSSWRGADAFVPRPHLQHPQSPRAASYIEFGRSRGTGTYIPVTARRPPKRTQIWSRAGNSGSSRKLSTMEAEAIEAPKKEEGEGSGCFDLSPEQFPLLSSLKKTDAVVEARTNQSEVVPPKAGEPSICFGSFQSSVGQSSSVTAKKVVSCQNAGEVLMSSSSSEKGKEPRSLESADESTSAKPFQLEDEGEFPPLAQ</sequence>
<dbReference type="RefSeq" id="XP_031372712.1">
    <property type="nucleotide sequence ID" value="XM_031516852.1"/>
</dbReference>
<organism evidence="4 5">
    <name type="scientific">Punica granatum</name>
    <name type="common">Pomegranate</name>
    <dbReference type="NCBI Taxonomy" id="22663"/>
    <lineage>
        <taxon>Eukaryota</taxon>
        <taxon>Viridiplantae</taxon>
        <taxon>Streptophyta</taxon>
        <taxon>Embryophyta</taxon>
        <taxon>Tracheophyta</taxon>
        <taxon>Spermatophyta</taxon>
        <taxon>Magnoliopsida</taxon>
        <taxon>eudicotyledons</taxon>
        <taxon>Gunneridae</taxon>
        <taxon>Pentapetalae</taxon>
        <taxon>rosids</taxon>
        <taxon>malvids</taxon>
        <taxon>Myrtales</taxon>
        <taxon>Lythraceae</taxon>
        <taxon>Punica</taxon>
    </lineage>
</organism>
<dbReference type="Gene3D" id="3.30.460.10">
    <property type="entry name" value="Beta Polymerase, domain 2"/>
    <property type="match status" value="1"/>
</dbReference>
<dbReference type="InterPro" id="IPR058920">
    <property type="entry name" value="PAP-OAS1-bd-rel"/>
</dbReference>
<evidence type="ECO:0000256" key="1">
    <source>
        <dbReference type="SAM" id="MobiDB-lite"/>
    </source>
</evidence>
<evidence type="ECO:0000259" key="2">
    <source>
        <dbReference type="Pfam" id="PF22600"/>
    </source>
</evidence>
<dbReference type="OrthoDB" id="273917at2759"/>
<evidence type="ECO:0000313" key="4">
    <source>
        <dbReference type="Proteomes" id="UP000515151"/>
    </source>
</evidence>
<reference evidence="5" key="2">
    <citation type="submission" date="2025-08" db="UniProtKB">
        <authorList>
            <consortium name="RefSeq"/>
        </authorList>
    </citation>
    <scope>IDENTIFICATION</scope>
    <source>
        <tissue evidence="5">Leaf</tissue>
    </source>
</reference>
<dbReference type="SUPFAM" id="SSF81631">
    <property type="entry name" value="PAP/OAS1 substrate-binding domain"/>
    <property type="match status" value="1"/>
</dbReference>
<accession>A0A6P8BPR0</accession>
<keyword evidence="4" id="KW-1185">Reference proteome</keyword>
<dbReference type="Pfam" id="PF22600">
    <property type="entry name" value="MTPAP-like_central"/>
    <property type="match status" value="1"/>
</dbReference>
<dbReference type="SUPFAM" id="SSF81301">
    <property type="entry name" value="Nucleotidyltransferase"/>
    <property type="match status" value="1"/>
</dbReference>
<dbReference type="PANTHER" id="PTHR45979">
    <property type="entry name" value="PAP/OAS1 SUBSTRATE-BINDING DOMAIN SUPERFAMILY"/>
    <property type="match status" value="1"/>
</dbReference>
<dbReference type="GeneID" id="116187855"/>
<protein>
    <submittedName>
        <fullName evidence="5">Uncharacterized protein LOC116187855 isoform X1</fullName>
    </submittedName>
</protein>
<name>A0A6P8BPR0_PUNGR</name>
<feature type="compositionally biased region" description="Polar residues" evidence="1">
    <location>
        <begin position="438"/>
        <end position="461"/>
    </location>
</feature>
<feature type="region of interest" description="Disordered" evidence="1">
    <location>
        <begin position="614"/>
        <end position="655"/>
    </location>
</feature>
<dbReference type="InterPro" id="IPR058921">
    <property type="entry name" value="PAP/OAS1-rel"/>
</dbReference>
<evidence type="ECO:0000259" key="3">
    <source>
        <dbReference type="Pfam" id="PF26180"/>
    </source>
</evidence>
<feature type="compositionally biased region" description="Low complexity" evidence="1">
    <location>
        <begin position="415"/>
        <end position="431"/>
    </location>
</feature>
<feature type="domain" description="Poly(A) RNA polymerase mitochondrial-like central palm" evidence="2">
    <location>
        <begin position="42"/>
        <end position="162"/>
    </location>
</feature>
<dbReference type="InterPro" id="IPR054708">
    <property type="entry name" value="MTPAP-like_central"/>
</dbReference>
<dbReference type="CDD" id="cd05402">
    <property type="entry name" value="NT_PAP_TUTase"/>
    <property type="match status" value="1"/>
</dbReference>
<dbReference type="Gene3D" id="1.10.1410.10">
    <property type="match status" value="1"/>
</dbReference>
<dbReference type="Proteomes" id="UP000515151">
    <property type="component" value="Chromosome 8"/>
</dbReference>
<dbReference type="InterPro" id="IPR043519">
    <property type="entry name" value="NT_sf"/>
</dbReference>
<evidence type="ECO:0000313" key="5">
    <source>
        <dbReference type="RefSeq" id="XP_031372712.1"/>
    </source>
</evidence>
<reference evidence="4" key="1">
    <citation type="journal article" date="2020" name="Plant Biotechnol. J.">
        <title>The pomegranate (Punica granatum L.) draft genome dissects genetic divergence between soft- and hard-seeded cultivars.</title>
        <authorList>
            <person name="Luo X."/>
            <person name="Li H."/>
            <person name="Wu Z."/>
            <person name="Yao W."/>
            <person name="Zhao P."/>
            <person name="Cao D."/>
            <person name="Yu H."/>
            <person name="Li K."/>
            <person name="Poudel K."/>
            <person name="Zhao D."/>
            <person name="Zhang F."/>
            <person name="Xia X."/>
            <person name="Chen L."/>
            <person name="Wang Q."/>
            <person name="Jing D."/>
            <person name="Cao S."/>
        </authorList>
    </citation>
    <scope>NUCLEOTIDE SEQUENCE [LARGE SCALE GENOMIC DNA]</scope>
    <source>
        <strain evidence="4">cv. Tunisia</strain>
    </source>
</reference>
<feature type="domain" description="PAP/OAS1 substrate-binding-related" evidence="3">
    <location>
        <begin position="174"/>
        <end position="364"/>
    </location>
</feature>
<dbReference type="AlphaFoldDB" id="A0A6P8BPR0"/>
<gene>
    <name evidence="5" type="primary">LOC116187855</name>
</gene>
<proteinExistence type="predicted"/>
<feature type="region of interest" description="Disordered" evidence="1">
    <location>
        <begin position="409"/>
        <end position="480"/>
    </location>
</feature>